<gene>
    <name evidence="2" type="ordered locus">Pnap_1098</name>
</gene>
<keyword evidence="1" id="KW-0812">Transmembrane</keyword>
<name>A1VL87_POLNA</name>
<dbReference type="Pfam" id="PF07077">
    <property type="entry name" value="DUF1345"/>
    <property type="match status" value="1"/>
</dbReference>
<keyword evidence="1" id="KW-0472">Membrane</keyword>
<dbReference type="eggNOG" id="COG4291">
    <property type="taxonomic scope" value="Bacteria"/>
</dbReference>
<dbReference type="HOGENOM" id="CLU_098677_1_0_4"/>
<feature type="transmembrane region" description="Helical" evidence="1">
    <location>
        <begin position="40"/>
        <end position="58"/>
    </location>
</feature>
<dbReference type="STRING" id="365044.Pnap_1098"/>
<evidence type="ECO:0000313" key="3">
    <source>
        <dbReference type="Proteomes" id="UP000000644"/>
    </source>
</evidence>
<evidence type="ECO:0000313" key="2">
    <source>
        <dbReference type="EMBL" id="ABM36415.1"/>
    </source>
</evidence>
<accession>A1VL87</accession>
<keyword evidence="1" id="KW-1133">Transmembrane helix</keyword>
<reference evidence="3" key="1">
    <citation type="journal article" date="2009" name="Environ. Microbiol.">
        <title>The genome of Polaromonas naphthalenivorans strain CJ2, isolated from coal tar-contaminated sediment, reveals physiological and metabolic versatility and evolution through extensive horizontal gene transfer.</title>
        <authorList>
            <person name="Yagi J.M."/>
            <person name="Sims D."/>
            <person name="Brettin T."/>
            <person name="Bruce D."/>
            <person name="Madsen E.L."/>
        </authorList>
    </citation>
    <scope>NUCLEOTIDE SEQUENCE [LARGE SCALE GENOMIC DNA]</scope>
    <source>
        <strain evidence="3">CJ2</strain>
    </source>
</reference>
<evidence type="ECO:0000256" key="1">
    <source>
        <dbReference type="SAM" id="Phobius"/>
    </source>
</evidence>
<dbReference type="RefSeq" id="WP_011800509.1">
    <property type="nucleotide sequence ID" value="NC_008781.1"/>
</dbReference>
<keyword evidence="3" id="KW-1185">Reference proteome</keyword>
<organism evidence="2 3">
    <name type="scientific">Polaromonas naphthalenivorans (strain CJ2)</name>
    <dbReference type="NCBI Taxonomy" id="365044"/>
    <lineage>
        <taxon>Bacteria</taxon>
        <taxon>Pseudomonadati</taxon>
        <taxon>Pseudomonadota</taxon>
        <taxon>Betaproteobacteria</taxon>
        <taxon>Burkholderiales</taxon>
        <taxon>Comamonadaceae</taxon>
        <taxon>Polaromonas</taxon>
    </lineage>
</organism>
<protein>
    <recommendedName>
        <fullName evidence="4">Transmembrane protein</fullName>
    </recommendedName>
</protein>
<dbReference type="InterPro" id="IPR009781">
    <property type="entry name" value="DUF1345"/>
</dbReference>
<dbReference type="OrthoDB" id="64737at2"/>
<feature type="transmembrane region" description="Helical" evidence="1">
    <location>
        <begin position="78"/>
        <end position="99"/>
    </location>
</feature>
<evidence type="ECO:0008006" key="4">
    <source>
        <dbReference type="Google" id="ProtNLM"/>
    </source>
</evidence>
<dbReference type="EMBL" id="CP000529">
    <property type="protein sequence ID" value="ABM36415.1"/>
    <property type="molecule type" value="Genomic_DNA"/>
</dbReference>
<sequence length="221" mass="24500">MRKHVSETTGVQRLLSGLLAGLATAALPLPLPLVWQFRGLLGWSVGVAVYLTLAWWLCERFDAERTRERAQAQDEPSVVLFLLMLLAAMACVAAIVVMQQQGKDLTGTERSLHIAVSVVALIASWLFIQTIFAFRYAHRYYQEEQRGEPGGPGLLFPGGLEPDYFDFLYYAHVVGMTSQVSDVQVTSREMRRLTLVHSVLSFGFNMLVLALSINVVAGALQ</sequence>
<dbReference type="AlphaFoldDB" id="A1VL87"/>
<dbReference type="KEGG" id="pna:Pnap_1098"/>
<feature type="transmembrane region" description="Helical" evidence="1">
    <location>
        <begin position="111"/>
        <end position="134"/>
    </location>
</feature>
<feature type="transmembrane region" description="Helical" evidence="1">
    <location>
        <begin position="195"/>
        <end position="220"/>
    </location>
</feature>
<proteinExistence type="predicted"/>
<dbReference type="Proteomes" id="UP000000644">
    <property type="component" value="Chromosome"/>
</dbReference>